<keyword evidence="4 9" id="KW-0812">Transmembrane</keyword>
<dbReference type="RefSeq" id="WP_308477951.1">
    <property type="nucleotide sequence ID" value="NZ_JACBZO010000001.1"/>
</dbReference>
<evidence type="ECO:0000259" key="13">
    <source>
        <dbReference type="Pfam" id="PF22599"/>
    </source>
</evidence>
<evidence type="ECO:0000259" key="12">
    <source>
        <dbReference type="Pfam" id="PF21760"/>
    </source>
</evidence>
<evidence type="ECO:0000256" key="2">
    <source>
        <dbReference type="ARBA" id="ARBA00022448"/>
    </source>
</evidence>
<evidence type="ECO:0000256" key="10">
    <source>
        <dbReference type="SAM" id="MobiDB-lite"/>
    </source>
</evidence>
<feature type="domain" description="Protein export membrane protein SecD/SecF C-terminal" evidence="11">
    <location>
        <begin position="395"/>
        <end position="556"/>
    </location>
</feature>
<dbReference type="GO" id="GO:0006605">
    <property type="term" value="P:protein targeting"/>
    <property type="evidence" value="ECO:0007669"/>
    <property type="project" value="UniProtKB-UniRule"/>
</dbReference>
<feature type="compositionally biased region" description="Low complexity" evidence="10">
    <location>
        <begin position="218"/>
        <end position="230"/>
    </location>
</feature>
<evidence type="ECO:0000256" key="6">
    <source>
        <dbReference type="ARBA" id="ARBA00022989"/>
    </source>
</evidence>
<sequence>MSSAVKGARRILQGLVWIIVILFAVLTLGVTTHTKNAHWLPGLGLDLAGGHEITLQAKTTDGSTVTQSDLNQAVAIIRKRVDASGTSEASITTQGNLNILVALPGNPDQATIDLVKKSAQLQFRPVLQEATSTGPTTVTPTTSPAPTGDTVSPTVLPAVPPSAASAVAPTPSASASGIDTGSPVHEMAYVKTAATPTPSASAQPAATASPTPSPTPAPTTTTAAATDPSSLSWITPEVQAAYDALDCTTPESRSGGGSLGDPNAAFATCDAVNPVKYILGPVEMDGKDVSTATSGPHLTQAGTTDGTYEVDLKLTSIGAKKFAATTARLYKLNQAGASPRDQFAMVLDGVVISAPGVRDGAINGGVAQISGSFTQLDAQTLANQLKFGALPMTLDVQSEQAISATLGKSQLENGLLAGLIGLILVVIYTLFQYRALAAVTIGSLVVAGGTTFVIIDLLSWGMGYRLSLAGVAGLIVAIGITADSFIVYFERVKDELREGRSLVAAVEHGWSRARRTILASDAVSFLAALVLYMLAVGSVRGFAFTLGLTTLVDLLVVFMFTHPTLGLLARTKFFGDGHRFSGLDPRQLGRDAVYKGRGRVSVPEVTGEPTLTLAERKAKKARAAADPAEKE</sequence>
<keyword evidence="6 9" id="KW-1133">Transmembrane helix</keyword>
<keyword evidence="3 9" id="KW-1003">Cell membrane</keyword>
<keyword evidence="15" id="KW-1185">Reference proteome</keyword>
<feature type="transmembrane region" description="Helical" evidence="9">
    <location>
        <begin position="466"/>
        <end position="489"/>
    </location>
</feature>
<dbReference type="EMBL" id="JACBZO010000001">
    <property type="protein sequence ID" value="NYI41334.1"/>
    <property type="molecule type" value="Genomic_DNA"/>
</dbReference>
<feature type="region of interest" description="Disordered" evidence="10">
    <location>
        <begin position="194"/>
        <end position="230"/>
    </location>
</feature>
<dbReference type="Gene3D" id="3.30.1360.200">
    <property type="match status" value="1"/>
</dbReference>
<dbReference type="Proteomes" id="UP000547973">
    <property type="component" value="Unassembled WGS sequence"/>
</dbReference>
<feature type="transmembrane region" description="Helical" evidence="9">
    <location>
        <begin position="541"/>
        <end position="560"/>
    </location>
</feature>
<dbReference type="GO" id="GO:0005886">
    <property type="term" value="C:plasma membrane"/>
    <property type="evidence" value="ECO:0007669"/>
    <property type="project" value="UniProtKB-SubCell"/>
</dbReference>
<proteinExistence type="inferred from homology"/>
<feature type="transmembrane region" description="Helical" evidence="9">
    <location>
        <begin position="438"/>
        <end position="460"/>
    </location>
</feature>
<evidence type="ECO:0000256" key="8">
    <source>
        <dbReference type="ARBA" id="ARBA00023136"/>
    </source>
</evidence>
<dbReference type="AlphaFoldDB" id="A0A7Y9Z9K2"/>
<feature type="region of interest" description="Disordered" evidence="10">
    <location>
        <begin position="128"/>
        <end position="180"/>
    </location>
</feature>
<feature type="domain" description="SecDF P1 head subdomain" evidence="13">
    <location>
        <begin position="277"/>
        <end position="391"/>
    </location>
</feature>
<name>A0A7Y9Z9K2_9MICO</name>
<evidence type="ECO:0000256" key="7">
    <source>
        <dbReference type="ARBA" id="ARBA00023010"/>
    </source>
</evidence>
<evidence type="ECO:0000256" key="9">
    <source>
        <dbReference type="HAMAP-Rule" id="MF_01463"/>
    </source>
</evidence>
<feature type="compositionally biased region" description="Low complexity" evidence="10">
    <location>
        <begin position="194"/>
        <end position="210"/>
    </location>
</feature>
<comment type="caution">
    <text evidence="14">The sequence shown here is derived from an EMBL/GenBank/DDBJ whole genome shotgun (WGS) entry which is preliminary data.</text>
</comment>
<dbReference type="GO" id="GO:0043952">
    <property type="term" value="P:protein transport by the Sec complex"/>
    <property type="evidence" value="ECO:0007669"/>
    <property type="project" value="UniProtKB-UniRule"/>
</dbReference>
<reference evidence="14 15" key="1">
    <citation type="submission" date="2020-07" db="EMBL/GenBank/DDBJ databases">
        <title>Sequencing the genomes of 1000 actinobacteria strains.</title>
        <authorList>
            <person name="Klenk H.-P."/>
        </authorList>
    </citation>
    <scope>NUCLEOTIDE SEQUENCE [LARGE SCALE GENOMIC DNA]</scope>
    <source>
        <strain evidence="14 15">DSM 19970</strain>
    </source>
</reference>
<dbReference type="InterPro" id="IPR055344">
    <property type="entry name" value="SecD_SecF_C_bact"/>
</dbReference>
<evidence type="ECO:0000313" key="15">
    <source>
        <dbReference type="Proteomes" id="UP000547973"/>
    </source>
</evidence>
<keyword evidence="7 9" id="KW-0811">Translocation</keyword>
<dbReference type="NCBIfam" id="TIGR01129">
    <property type="entry name" value="secD"/>
    <property type="match status" value="1"/>
</dbReference>
<evidence type="ECO:0000256" key="1">
    <source>
        <dbReference type="ARBA" id="ARBA00004651"/>
    </source>
</evidence>
<dbReference type="HAMAP" id="MF_01463_B">
    <property type="entry name" value="SecD_B"/>
    <property type="match status" value="1"/>
</dbReference>
<feature type="transmembrane region" description="Helical" evidence="9">
    <location>
        <begin position="414"/>
        <end position="431"/>
    </location>
</feature>
<evidence type="ECO:0000256" key="4">
    <source>
        <dbReference type="ARBA" id="ARBA00022692"/>
    </source>
</evidence>
<accession>A0A7Y9Z9K2</accession>
<dbReference type="InterPro" id="IPR005791">
    <property type="entry name" value="SecD"/>
</dbReference>
<comment type="similarity">
    <text evidence="9">Belongs to the SecD/SecF family. SecD subfamily.</text>
</comment>
<organism evidence="14 15">
    <name type="scientific">Demequina lutea</name>
    <dbReference type="NCBI Taxonomy" id="431489"/>
    <lineage>
        <taxon>Bacteria</taxon>
        <taxon>Bacillati</taxon>
        <taxon>Actinomycetota</taxon>
        <taxon>Actinomycetes</taxon>
        <taxon>Micrococcales</taxon>
        <taxon>Demequinaceae</taxon>
        <taxon>Demequina</taxon>
    </lineage>
</organism>
<dbReference type="PANTHER" id="PTHR30081:SF1">
    <property type="entry name" value="PROTEIN TRANSLOCASE SUBUNIT SECD"/>
    <property type="match status" value="1"/>
</dbReference>
<evidence type="ECO:0000256" key="5">
    <source>
        <dbReference type="ARBA" id="ARBA00022927"/>
    </source>
</evidence>
<evidence type="ECO:0000259" key="11">
    <source>
        <dbReference type="Pfam" id="PF02355"/>
    </source>
</evidence>
<gene>
    <name evidence="9" type="primary">secD</name>
    <name evidence="14" type="ORF">BKA03_001453</name>
</gene>
<dbReference type="PANTHER" id="PTHR30081">
    <property type="entry name" value="PROTEIN-EXPORT MEMBRANE PROTEIN SEC"/>
    <property type="match status" value="1"/>
</dbReference>
<evidence type="ECO:0000256" key="3">
    <source>
        <dbReference type="ARBA" id="ARBA00022475"/>
    </source>
</evidence>
<dbReference type="InterPro" id="IPR048634">
    <property type="entry name" value="SecD_SecF_C"/>
</dbReference>
<dbReference type="InterPro" id="IPR001036">
    <property type="entry name" value="Acrflvin-R"/>
</dbReference>
<feature type="compositionally biased region" description="Low complexity" evidence="10">
    <location>
        <begin position="130"/>
        <end position="176"/>
    </location>
</feature>
<protein>
    <recommendedName>
        <fullName evidence="9">Protein translocase subunit SecD</fullName>
    </recommendedName>
</protein>
<dbReference type="GO" id="GO:0015450">
    <property type="term" value="F:protein-transporting ATPase activity"/>
    <property type="evidence" value="ECO:0007669"/>
    <property type="project" value="InterPro"/>
</dbReference>
<dbReference type="PRINTS" id="PR00702">
    <property type="entry name" value="ACRIFLAVINRP"/>
</dbReference>
<keyword evidence="8 9" id="KW-0472">Membrane</keyword>
<dbReference type="Gene3D" id="3.30.70.3220">
    <property type="match status" value="1"/>
</dbReference>
<dbReference type="Pfam" id="PF02355">
    <property type="entry name" value="SecD_SecF_C"/>
    <property type="match status" value="1"/>
</dbReference>
<feature type="domain" description="Protein translocase subunit SecDF P1" evidence="12">
    <location>
        <begin position="70"/>
        <end position="126"/>
    </location>
</feature>
<keyword evidence="5 9" id="KW-0653">Protein transport</keyword>
<dbReference type="GO" id="GO:0065002">
    <property type="term" value="P:intracellular protein transmembrane transport"/>
    <property type="evidence" value="ECO:0007669"/>
    <property type="project" value="UniProtKB-UniRule"/>
</dbReference>
<dbReference type="NCBIfam" id="TIGR00916">
    <property type="entry name" value="2A0604s01"/>
    <property type="match status" value="1"/>
</dbReference>
<dbReference type="SUPFAM" id="SSF82866">
    <property type="entry name" value="Multidrug efflux transporter AcrB transmembrane domain"/>
    <property type="match status" value="1"/>
</dbReference>
<comment type="subunit">
    <text evidence="9">Forms a complex with SecF. Part of the essential Sec protein translocation apparatus which comprises SecA, SecYEG and auxiliary proteins SecDF. Other proteins may also be involved.</text>
</comment>
<dbReference type="Pfam" id="PF21760">
    <property type="entry name" value="SecD_1st"/>
    <property type="match status" value="1"/>
</dbReference>
<dbReference type="Pfam" id="PF22599">
    <property type="entry name" value="SecDF_P1_head"/>
    <property type="match status" value="1"/>
</dbReference>
<keyword evidence="2 9" id="KW-0813">Transport</keyword>
<evidence type="ECO:0000313" key="14">
    <source>
        <dbReference type="EMBL" id="NYI41334.1"/>
    </source>
</evidence>
<comment type="function">
    <text evidence="9">Part of the Sec protein translocase complex. Interacts with the SecYEG preprotein conducting channel. SecDF uses the proton motive force (PMF) to complete protein translocation after the ATP-dependent function of SecA.</text>
</comment>
<dbReference type="InterPro" id="IPR048631">
    <property type="entry name" value="SecD_1st"/>
</dbReference>
<feature type="transmembrane region" description="Helical" evidence="9">
    <location>
        <begin position="517"/>
        <end position="535"/>
    </location>
</feature>
<comment type="subcellular location">
    <subcellularLocation>
        <location evidence="1 9">Cell membrane</location>
        <topology evidence="1 9">Multi-pass membrane protein</topology>
    </subcellularLocation>
</comment>
<dbReference type="InterPro" id="IPR054384">
    <property type="entry name" value="SecDF_P1_head"/>
</dbReference>
<dbReference type="Gene3D" id="1.20.1640.10">
    <property type="entry name" value="Multidrug efflux transporter AcrB transmembrane domain"/>
    <property type="match status" value="1"/>
</dbReference>
<dbReference type="InterPro" id="IPR022813">
    <property type="entry name" value="SecD/SecF_arch_bac"/>
</dbReference>
<feature type="transmembrane region" description="Helical" evidence="9">
    <location>
        <begin position="12"/>
        <end position="30"/>
    </location>
</feature>